<comment type="subcellular location">
    <subcellularLocation>
        <location evidence="1">Cell inner membrane</location>
        <topology evidence="1">Peripheral membrane protein</topology>
    </subcellularLocation>
</comment>
<dbReference type="OrthoDB" id="9802772at2"/>
<dbReference type="InterPro" id="IPR013563">
    <property type="entry name" value="Oligopep_ABC_C"/>
</dbReference>
<dbReference type="Proteomes" id="UP000195569">
    <property type="component" value="Unassembled WGS sequence"/>
</dbReference>
<comment type="caution">
    <text evidence="11">The sequence shown here is derived from an EMBL/GenBank/DDBJ whole genome shotgun (WGS) entry which is preliminary data.</text>
</comment>
<evidence type="ECO:0000256" key="3">
    <source>
        <dbReference type="ARBA" id="ARBA00022448"/>
    </source>
</evidence>
<evidence type="ECO:0000256" key="6">
    <source>
        <dbReference type="ARBA" id="ARBA00022741"/>
    </source>
</evidence>
<evidence type="ECO:0000256" key="5">
    <source>
        <dbReference type="ARBA" id="ARBA00022519"/>
    </source>
</evidence>
<dbReference type="InterPro" id="IPR003593">
    <property type="entry name" value="AAA+_ATPase"/>
</dbReference>
<reference evidence="11" key="1">
    <citation type="submission" date="2016-12" db="EMBL/GenBank/DDBJ databases">
        <authorList>
            <person name="Moulin L."/>
        </authorList>
    </citation>
    <scope>NUCLEOTIDE SEQUENCE [LARGE SCALE GENOMIC DNA]</scope>
    <source>
        <strain evidence="11">STM 7183</strain>
    </source>
</reference>
<dbReference type="PROSITE" id="PS50893">
    <property type="entry name" value="ABC_TRANSPORTER_2"/>
    <property type="match status" value="1"/>
</dbReference>
<keyword evidence="7 11" id="KW-0067">ATP-binding</keyword>
<protein>
    <submittedName>
        <fullName evidence="11">Dipeptide transporter ATP-binding component of ABC superfamily</fullName>
    </submittedName>
</protein>
<dbReference type="CDD" id="cd03257">
    <property type="entry name" value="ABC_NikE_OppD_transporters"/>
    <property type="match status" value="1"/>
</dbReference>
<dbReference type="FunFam" id="3.40.50.300:FF:000016">
    <property type="entry name" value="Oligopeptide ABC transporter ATP-binding component"/>
    <property type="match status" value="1"/>
</dbReference>
<dbReference type="AlphaFoldDB" id="A0A1N7SPW3"/>
<organism evidence="11 12">
    <name type="scientific">Paraburkholderia piptadeniae</name>
    <dbReference type="NCBI Taxonomy" id="1701573"/>
    <lineage>
        <taxon>Bacteria</taxon>
        <taxon>Pseudomonadati</taxon>
        <taxon>Pseudomonadota</taxon>
        <taxon>Betaproteobacteria</taxon>
        <taxon>Burkholderiales</taxon>
        <taxon>Burkholderiaceae</taxon>
        <taxon>Paraburkholderia</taxon>
    </lineage>
</organism>
<accession>A0A1N7SPW3</accession>
<dbReference type="GO" id="GO:0016887">
    <property type="term" value="F:ATP hydrolysis activity"/>
    <property type="evidence" value="ECO:0007669"/>
    <property type="project" value="InterPro"/>
</dbReference>
<dbReference type="Pfam" id="PF08352">
    <property type="entry name" value="oligo_HPY"/>
    <property type="match status" value="1"/>
</dbReference>
<dbReference type="NCBIfam" id="TIGR01727">
    <property type="entry name" value="oligo_HPY"/>
    <property type="match status" value="1"/>
</dbReference>
<evidence type="ECO:0000256" key="9">
    <source>
        <dbReference type="SAM" id="MobiDB-lite"/>
    </source>
</evidence>
<dbReference type="InterPro" id="IPR027417">
    <property type="entry name" value="P-loop_NTPase"/>
</dbReference>
<keyword evidence="6" id="KW-0547">Nucleotide-binding</keyword>
<keyword evidence="3" id="KW-0813">Transport</keyword>
<dbReference type="InterPro" id="IPR050388">
    <property type="entry name" value="ABC_Ni/Peptide_Import"/>
</dbReference>
<evidence type="ECO:0000256" key="7">
    <source>
        <dbReference type="ARBA" id="ARBA00022840"/>
    </source>
</evidence>
<keyword evidence="12" id="KW-1185">Reference proteome</keyword>
<dbReference type="PANTHER" id="PTHR43297:SF2">
    <property type="entry name" value="DIPEPTIDE TRANSPORT ATP-BINDING PROTEIN DPPD"/>
    <property type="match status" value="1"/>
</dbReference>
<evidence type="ECO:0000256" key="1">
    <source>
        <dbReference type="ARBA" id="ARBA00004417"/>
    </source>
</evidence>
<dbReference type="InterPro" id="IPR003439">
    <property type="entry name" value="ABC_transporter-like_ATP-bd"/>
</dbReference>
<dbReference type="SUPFAM" id="SSF52540">
    <property type="entry name" value="P-loop containing nucleoside triphosphate hydrolases"/>
    <property type="match status" value="1"/>
</dbReference>
<evidence type="ECO:0000259" key="10">
    <source>
        <dbReference type="PROSITE" id="PS50893"/>
    </source>
</evidence>
<keyword evidence="8" id="KW-0472">Membrane</keyword>
<sequence>MNPLLSVSNLTVTADSAAGQATLVNGVSYSLRHKEKLGIVGESGSGKSLHLLSMLGLLPGSSLRVTAGEVLFKGTDLLALKEKELRKIRGRDIGFVFQDPMTSLNPTLTIGRQIAESLSAHRDLSMRQAMSLATDVLGSVGISDPKRRAKQYPFELSGGLRQRAMIAIAIACEPALLIADEPTTALDVTVQAQILDLMTDLCDRLGMAIIWVTHDMGVVAQFAETMQVMYAGRILERGPVPALFADPRNAYTWSLLRAIPDETRKPGSRLRSIEGSPPNLFVEKEGDPFSKRNPFATPRCFRDMPPLAQADGAEAGHLVAAWYDLRTALAGKHSFIGEAG</sequence>
<evidence type="ECO:0000256" key="8">
    <source>
        <dbReference type="ARBA" id="ARBA00023136"/>
    </source>
</evidence>
<dbReference type="Gene3D" id="3.40.50.300">
    <property type="entry name" value="P-loop containing nucleotide triphosphate hydrolases"/>
    <property type="match status" value="1"/>
</dbReference>
<dbReference type="SMART" id="SM00382">
    <property type="entry name" value="AAA"/>
    <property type="match status" value="1"/>
</dbReference>
<dbReference type="GO" id="GO:0055085">
    <property type="term" value="P:transmembrane transport"/>
    <property type="evidence" value="ECO:0007669"/>
    <property type="project" value="UniProtKB-ARBA"/>
</dbReference>
<evidence type="ECO:0000256" key="4">
    <source>
        <dbReference type="ARBA" id="ARBA00022475"/>
    </source>
</evidence>
<dbReference type="Pfam" id="PF00005">
    <property type="entry name" value="ABC_tran"/>
    <property type="match status" value="1"/>
</dbReference>
<proteinExistence type="inferred from homology"/>
<evidence type="ECO:0000313" key="11">
    <source>
        <dbReference type="EMBL" id="SIT49376.1"/>
    </source>
</evidence>
<name>A0A1N7SPW3_9BURK</name>
<keyword evidence="5" id="KW-0997">Cell inner membrane</keyword>
<dbReference type="GO" id="GO:0005524">
    <property type="term" value="F:ATP binding"/>
    <property type="evidence" value="ECO:0007669"/>
    <property type="project" value="UniProtKB-KW"/>
</dbReference>
<dbReference type="RefSeq" id="WP_087738396.1">
    <property type="nucleotide sequence ID" value="NZ_CYGY02000068.1"/>
</dbReference>
<evidence type="ECO:0000256" key="2">
    <source>
        <dbReference type="ARBA" id="ARBA00005417"/>
    </source>
</evidence>
<feature type="region of interest" description="Disordered" evidence="9">
    <location>
        <begin position="265"/>
        <end position="284"/>
    </location>
</feature>
<comment type="similarity">
    <text evidence="2">Belongs to the ABC transporter superfamily.</text>
</comment>
<feature type="domain" description="ABC transporter" evidence="10">
    <location>
        <begin position="5"/>
        <end position="256"/>
    </location>
</feature>
<dbReference type="GO" id="GO:0005886">
    <property type="term" value="C:plasma membrane"/>
    <property type="evidence" value="ECO:0007669"/>
    <property type="project" value="UniProtKB-SubCell"/>
</dbReference>
<dbReference type="PANTHER" id="PTHR43297">
    <property type="entry name" value="OLIGOPEPTIDE TRANSPORT ATP-BINDING PROTEIN APPD"/>
    <property type="match status" value="1"/>
</dbReference>
<keyword evidence="4" id="KW-1003">Cell membrane</keyword>
<dbReference type="EMBL" id="CYGY02000068">
    <property type="protein sequence ID" value="SIT49376.1"/>
    <property type="molecule type" value="Genomic_DNA"/>
</dbReference>
<gene>
    <name evidence="11" type="primary">dppD</name>
    <name evidence="11" type="ORF">BN2476_680104</name>
</gene>
<evidence type="ECO:0000313" key="12">
    <source>
        <dbReference type="Proteomes" id="UP000195569"/>
    </source>
</evidence>
<dbReference type="GO" id="GO:0015833">
    <property type="term" value="P:peptide transport"/>
    <property type="evidence" value="ECO:0007669"/>
    <property type="project" value="InterPro"/>
</dbReference>